<dbReference type="PRINTS" id="PR01438">
    <property type="entry name" value="UNVRSLSTRESS"/>
</dbReference>
<comment type="similarity">
    <text evidence="1">Belongs to the universal stress protein A family.</text>
</comment>
<dbReference type="SUPFAM" id="SSF52402">
    <property type="entry name" value="Adenine nucleotide alpha hydrolases-like"/>
    <property type="match status" value="1"/>
</dbReference>
<evidence type="ECO:0000313" key="5">
    <source>
        <dbReference type="Proteomes" id="UP000218165"/>
    </source>
</evidence>
<dbReference type="InterPro" id="IPR006015">
    <property type="entry name" value="Universal_stress_UspA"/>
</dbReference>
<evidence type="ECO:0000256" key="1">
    <source>
        <dbReference type="ARBA" id="ARBA00008791"/>
    </source>
</evidence>
<name>A0A291GK34_9MICO</name>
<dbReference type="CDD" id="cd00293">
    <property type="entry name" value="USP-like"/>
    <property type="match status" value="1"/>
</dbReference>
<dbReference type="AlphaFoldDB" id="A0A291GK34"/>
<dbReference type="Gene3D" id="3.40.50.620">
    <property type="entry name" value="HUPs"/>
    <property type="match status" value="1"/>
</dbReference>
<protein>
    <submittedName>
        <fullName evidence="4">Universal stress protein UspA</fullName>
    </submittedName>
</protein>
<gene>
    <name evidence="4" type="ORF">CFK38_04590</name>
</gene>
<dbReference type="PANTHER" id="PTHR46268">
    <property type="entry name" value="STRESS RESPONSE PROTEIN NHAX"/>
    <property type="match status" value="1"/>
</dbReference>
<evidence type="ECO:0000313" key="4">
    <source>
        <dbReference type="EMBL" id="ATG50883.1"/>
    </source>
</evidence>
<proteinExistence type="inferred from homology"/>
<feature type="compositionally biased region" description="Polar residues" evidence="2">
    <location>
        <begin position="19"/>
        <end position="28"/>
    </location>
</feature>
<dbReference type="KEGG" id="brz:CFK38_04590"/>
<dbReference type="Pfam" id="PF00582">
    <property type="entry name" value="Usp"/>
    <property type="match status" value="1"/>
</dbReference>
<evidence type="ECO:0000259" key="3">
    <source>
        <dbReference type="Pfam" id="PF00582"/>
    </source>
</evidence>
<reference evidence="5" key="1">
    <citation type="submission" date="2017-09" db="EMBL/GenBank/DDBJ databases">
        <title>Brachybacterium sp. VM2412.</title>
        <authorList>
            <person name="Tak E.J."/>
            <person name="Bae J.-W."/>
        </authorList>
    </citation>
    <scope>NUCLEOTIDE SEQUENCE [LARGE SCALE GENOMIC DNA]</scope>
    <source>
        <strain evidence="5">VM2412</strain>
    </source>
</reference>
<evidence type="ECO:0000256" key="2">
    <source>
        <dbReference type="SAM" id="MobiDB-lite"/>
    </source>
</evidence>
<dbReference type="InterPro" id="IPR006016">
    <property type="entry name" value="UspA"/>
</dbReference>
<feature type="compositionally biased region" description="Low complexity" evidence="2">
    <location>
        <begin position="1"/>
        <end position="18"/>
    </location>
</feature>
<organism evidence="4 5">
    <name type="scientific">Brachybacterium vulturis</name>
    <dbReference type="NCBI Taxonomy" id="2017484"/>
    <lineage>
        <taxon>Bacteria</taxon>
        <taxon>Bacillati</taxon>
        <taxon>Actinomycetota</taxon>
        <taxon>Actinomycetes</taxon>
        <taxon>Micrococcales</taxon>
        <taxon>Dermabacteraceae</taxon>
        <taxon>Brachybacterium</taxon>
    </lineage>
</organism>
<dbReference type="PANTHER" id="PTHR46268:SF6">
    <property type="entry name" value="UNIVERSAL STRESS PROTEIN UP12"/>
    <property type="match status" value="1"/>
</dbReference>
<sequence>MSGPARSSWPRCRRCWSPGSLSPASRSAASWPEHAAPTPGPAPEPTTHDRRKDIPMTSTAPARVIAAVDGSESSLLALRTAAEYAATLQTELLIITCWKAPDFYTGAIAGDAEIFRTEAGQQQEAAIERAFPGGCPVTATRRLTHGRPAPALIAASEDAQLLVLGTRGHGEFAALILGSVSLECITHAHCPVLTVRAQ</sequence>
<accession>A0A291GK34</accession>
<dbReference type="EMBL" id="CP023563">
    <property type="protein sequence ID" value="ATG50883.1"/>
    <property type="molecule type" value="Genomic_DNA"/>
</dbReference>
<keyword evidence="5" id="KW-1185">Reference proteome</keyword>
<dbReference type="InterPro" id="IPR014729">
    <property type="entry name" value="Rossmann-like_a/b/a_fold"/>
</dbReference>
<dbReference type="Proteomes" id="UP000218165">
    <property type="component" value="Chromosome"/>
</dbReference>
<feature type="domain" description="UspA" evidence="3">
    <location>
        <begin position="63"/>
        <end position="196"/>
    </location>
</feature>
<feature type="region of interest" description="Disordered" evidence="2">
    <location>
        <begin position="1"/>
        <end position="54"/>
    </location>
</feature>